<keyword evidence="13 14" id="KW-1035">Host cytoplasm</keyword>
<dbReference type="Pfam" id="PF13855">
    <property type="entry name" value="LRR_8"/>
    <property type="match status" value="1"/>
</dbReference>
<evidence type="ECO:0000256" key="11">
    <source>
        <dbReference type="ARBA" id="ARBA00022843"/>
    </source>
</evidence>
<dbReference type="Proteomes" id="UP000198985">
    <property type="component" value="Unassembled WGS sequence"/>
</dbReference>
<dbReference type="EC" id="2.3.2.27" evidence="5"/>
<evidence type="ECO:0000259" key="15">
    <source>
        <dbReference type="PROSITE" id="PS52053"/>
    </source>
</evidence>
<evidence type="ECO:0000256" key="8">
    <source>
        <dbReference type="ARBA" id="ARBA00022679"/>
    </source>
</evidence>
<dbReference type="Gene3D" id="3.80.10.10">
    <property type="entry name" value="Ribonuclease Inhibitor"/>
    <property type="match status" value="1"/>
</dbReference>
<dbReference type="GO" id="GO:0030430">
    <property type="term" value="C:host cell cytoplasm"/>
    <property type="evidence" value="ECO:0007669"/>
    <property type="project" value="UniProtKB-SubCell"/>
</dbReference>
<dbReference type="InterPro" id="IPR001611">
    <property type="entry name" value="Leu-rich_rpt"/>
</dbReference>
<dbReference type="SMART" id="SM00369">
    <property type="entry name" value="LRR_TYP"/>
    <property type="match status" value="4"/>
</dbReference>
<dbReference type="Pfam" id="PF20178">
    <property type="entry name" value="ToxA_N"/>
    <property type="match status" value="1"/>
</dbReference>
<evidence type="ECO:0000256" key="12">
    <source>
        <dbReference type="ARBA" id="ARBA00023026"/>
    </source>
</evidence>
<evidence type="ECO:0000256" key="2">
    <source>
        <dbReference type="ARBA" id="ARBA00004192"/>
    </source>
</evidence>
<dbReference type="PANTHER" id="PTHR47114">
    <property type="match status" value="1"/>
</dbReference>
<evidence type="ECO:0000256" key="3">
    <source>
        <dbReference type="ARBA" id="ARBA00004613"/>
    </source>
</evidence>
<gene>
    <name evidence="16" type="ORF">SAMN04490194_4447</name>
</gene>
<keyword evidence="6 14" id="KW-0964">Secreted</keyword>
<evidence type="ECO:0000256" key="5">
    <source>
        <dbReference type="ARBA" id="ARBA00012483"/>
    </source>
</evidence>
<keyword evidence="8 14" id="KW-0808">Transferase</keyword>
<dbReference type="Pfam" id="PF14496">
    <property type="entry name" value="NEL"/>
    <property type="match status" value="1"/>
</dbReference>
<evidence type="ECO:0000256" key="9">
    <source>
        <dbReference type="ARBA" id="ARBA00022737"/>
    </source>
</evidence>
<feature type="domain" description="NEL" evidence="15">
    <location>
        <begin position="1320"/>
        <end position="1608"/>
    </location>
</feature>
<dbReference type="EMBL" id="FNTY01000002">
    <property type="protein sequence ID" value="SEE84326.1"/>
    <property type="molecule type" value="Genomic_DNA"/>
</dbReference>
<proteinExistence type="inferred from homology"/>
<dbReference type="PANTHER" id="PTHR47114:SF2">
    <property type="entry name" value="OLIGODENDROCYTE-MYELIN GLYCOPROTEIN"/>
    <property type="match status" value="1"/>
</dbReference>
<evidence type="ECO:0000256" key="14">
    <source>
        <dbReference type="PROSITE-ProRule" id="PRU01398"/>
    </source>
</evidence>
<dbReference type="PROSITE" id="PS52053">
    <property type="entry name" value="NEL"/>
    <property type="match status" value="1"/>
</dbReference>
<evidence type="ECO:0000256" key="6">
    <source>
        <dbReference type="ARBA" id="ARBA00022525"/>
    </source>
</evidence>
<dbReference type="GO" id="GO:0016567">
    <property type="term" value="P:protein ubiquitination"/>
    <property type="evidence" value="ECO:0007669"/>
    <property type="project" value="InterPro"/>
</dbReference>
<dbReference type="InterPro" id="IPR032675">
    <property type="entry name" value="LRR_dom_sf"/>
</dbReference>
<sequence length="1608" mass="178664">MLTTTPNSASAAVPMTPAQRLEALLEHTGDLDKAQVLQASIPHWLATADLKVVQALTSAFEESFLAQAKVKTALEKLKPLDEFCKEQLTGFLKGKWTIDFDVERDTLDITTKTYFSTGVLPVLGSAKKEITTSRSLLHAAMENFTHAQARSGGIPADSVIRIDAKAQSGTQITPEQFAKLCREFDLGARYQRHIDEAMALPVRPATGAPVDDRASAADIRKLKALDLQVALHMAYLKEDITHAVYTMLPSVIEQDLPAAQIRGALFDGGPVFWQGLMIHDTCICGVLVFSRVSIDTESKARCVVYMPNEPRRPLYEYASLDEFKTYLTLKLQSRSYRKIFAEQYLHGHDKTGFFTSFDKGKTLGTLTATPADTCLGDFFFSAFVKKAQEDARILAVPTENVDEQQREKTIQALLDGGLVLLNAAALFVPVIGQLMLAAAVVDLVSEVYEGVVDWTHGDRAQALSHLLNVVENVAQLAAFAAGGKIIATAIRRGAKEQMAYFDGFEAVTRSDGKARLWKPDLEPYKQTTTLPADVQPDSQGLYRHAGQTSIVMDGAPYRVTRNAAGSAWTLNHPVRTDAFQPAVERNVEGGWRHVYEHAHEWRDGAYALGRTDQRFYDLGSDLEAIADITGMTPDKLYQLHESDLRLPQRLNDCVERFKIDRRVTAMIDAMARGETSTTDFVQEQLHTLPRLPGWPKERFIEVRDEKDLVVSRFPETAPHDDDVDSVPVYQADLDSGRLLDTVISGLYPVEVEAMIGVSTTESKSLRLTRKIASHLKGNRQPLFDWLYKAWDGTASGDVETLGEYAADLPVRVRQELLENASGRDRSFLRDRKIPGMELARQVSEARATLRQDRALMGVRLPQLANADTDKLTLGLMDRVQGWDDGYRLEVRQGAATGPLLDSVGEADAQALGVIAKTSTGYQVTQTNGNVSSTQTSETLLQSILDALPATQRTRMGITGNETLDGPSLRSRLTRAAAGDPAHTGRVLRGERSDTAKHLSACVQEDPPAASTYARGLIRKVRKLYPMFTDAQVSSFLDNAGSTRMQRVNRIKELEQQLKKLLGVLHTWRDDEVQMKQLPGQLNDIRVSRRQVAIAIENCWRRVTHPRWPQNQSLTTLTLERNPVGALPTLTEQDVAHVRSLSIKDMQAGDELAYFLTPFKALVSLELDRNQLTRLPEVLSHMPDLKYLSLNGNQIKLTEHTLRKLADMGNLRTLALSGNHLGATIDVSKMRDLQSLFLGNTHATELPVGLSRLPYLDFADLRSNQIRELPDWLFQVPRRFAQTINLRFNPVSAQSLTQLETYRDSTGIGMGLLDDKATVLNEQRARDLWMSKPVEETYASRNRVWLALKNEPGSNGFFELLAEVGSSADSRFVHEDMTRRVWSVIEATQMDPALRAHLLSMAVKANCADSAATIFSNLEVAVHIDTVVRLSANAHDQASRLLSLGRRLFRLDRLVKLAGEHATATPALDPVEVELAYRTGLADRLELLGQPRHMRYASLSGVNQKDLDSAYNKVVAAEISPDLSTYVSGRTFWSDFLRQHHGQQFTDLTAPFHERMETAFENQATLGAGYRPQVDGIADELKAAETALLKRLTEAAMQAEESKTCFALD</sequence>
<comment type="subcellular location">
    <subcellularLocation>
        <location evidence="2">Host cytoplasm</location>
    </subcellularLocation>
    <subcellularLocation>
        <location evidence="3">Secreted</location>
    </subcellularLocation>
</comment>
<dbReference type="InterPro" id="IPR046673">
    <property type="entry name" value="ToxA_N"/>
</dbReference>
<evidence type="ECO:0000256" key="13">
    <source>
        <dbReference type="ARBA" id="ARBA00023200"/>
    </source>
</evidence>
<keyword evidence="11 14" id="KW-0832">Ubl conjugation</keyword>
<evidence type="ECO:0000313" key="16">
    <source>
        <dbReference type="EMBL" id="SEE84326.1"/>
    </source>
</evidence>
<dbReference type="Gene3D" id="1.20.58.360">
    <property type="entry name" value="Shigella T3SS effector IpaH defines"/>
    <property type="match status" value="1"/>
</dbReference>
<protein>
    <recommendedName>
        <fullName evidence="5">RING-type E3 ubiquitin transferase</fullName>
        <ecNumber evidence="5">2.3.2.27</ecNumber>
    </recommendedName>
</protein>
<dbReference type="InterPro" id="IPR029487">
    <property type="entry name" value="NEL_dom"/>
</dbReference>
<evidence type="ECO:0000256" key="1">
    <source>
        <dbReference type="ARBA" id="ARBA00000900"/>
    </source>
</evidence>
<keyword evidence="12" id="KW-0843">Virulence</keyword>
<feature type="active site" description="Glycyl thioester intermediate" evidence="14">
    <location>
        <position position="1406"/>
    </location>
</feature>
<comment type="catalytic activity">
    <reaction evidence="1">
        <text>S-ubiquitinyl-[E2 ubiquitin-conjugating enzyme]-L-cysteine + [acceptor protein]-L-lysine = [E2 ubiquitin-conjugating enzyme]-L-cysteine + N(6)-ubiquitinyl-[acceptor protein]-L-lysine.</text>
        <dbReference type="EC" id="2.3.2.27"/>
    </reaction>
</comment>
<keyword evidence="7" id="KW-0433">Leucine-rich repeat</keyword>
<evidence type="ECO:0000313" key="17">
    <source>
        <dbReference type="Proteomes" id="UP000198985"/>
    </source>
</evidence>
<comment type="similarity">
    <text evidence="4 14">Belongs to the LRR-containing bacterial E3 ligase family.</text>
</comment>
<evidence type="ECO:0000256" key="10">
    <source>
        <dbReference type="ARBA" id="ARBA00022786"/>
    </source>
</evidence>
<dbReference type="SUPFAM" id="SSF52058">
    <property type="entry name" value="L domain-like"/>
    <property type="match status" value="1"/>
</dbReference>
<keyword evidence="10 14" id="KW-0833">Ubl conjugation pathway</keyword>
<comment type="PTM">
    <text evidence="14">Ubiquitinated in the presence of host E1 ubiquitin-activating enzyme, E2 ubiquitin-conjugating enzyme and ubiquitin.</text>
</comment>
<organism evidence="16 17">
    <name type="scientific">Pseudomonas migulae</name>
    <dbReference type="NCBI Taxonomy" id="78543"/>
    <lineage>
        <taxon>Bacteria</taxon>
        <taxon>Pseudomonadati</taxon>
        <taxon>Pseudomonadota</taxon>
        <taxon>Gammaproteobacteria</taxon>
        <taxon>Pseudomonadales</taxon>
        <taxon>Pseudomonadaceae</taxon>
        <taxon>Pseudomonas</taxon>
    </lineage>
</organism>
<dbReference type="InterPro" id="IPR003591">
    <property type="entry name" value="Leu-rich_rpt_typical-subtyp"/>
</dbReference>
<dbReference type="InterPro" id="IPR051071">
    <property type="entry name" value="LRR-bact_E3_ubiq_ligases"/>
</dbReference>
<reference evidence="16 17" key="1">
    <citation type="submission" date="2016-10" db="EMBL/GenBank/DDBJ databases">
        <authorList>
            <person name="de Groot N.N."/>
        </authorList>
    </citation>
    <scope>NUCLEOTIDE SEQUENCE [LARGE SCALE GENOMIC DNA]</scope>
    <source>
        <strain evidence="16 17">BS3662</strain>
    </source>
</reference>
<accession>A0A1H5M4P9</accession>
<evidence type="ECO:0000256" key="7">
    <source>
        <dbReference type="ARBA" id="ARBA00022614"/>
    </source>
</evidence>
<keyword evidence="9" id="KW-0677">Repeat</keyword>
<dbReference type="GO" id="GO:0061630">
    <property type="term" value="F:ubiquitin protein ligase activity"/>
    <property type="evidence" value="ECO:0007669"/>
    <property type="project" value="UniProtKB-EC"/>
</dbReference>
<name>A0A1H5M4P9_9PSED</name>
<evidence type="ECO:0000256" key="4">
    <source>
        <dbReference type="ARBA" id="ARBA00009868"/>
    </source>
</evidence>
<dbReference type="RefSeq" id="WP_084323725.1">
    <property type="nucleotide sequence ID" value="NZ_FNTY01000002.1"/>
</dbReference>
<dbReference type="GO" id="GO:0005576">
    <property type="term" value="C:extracellular region"/>
    <property type="evidence" value="ECO:0007669"/>
    <property type="project" value="UniProtKB-SubCell"/>
</dbReference>